<proteinExistence type="predicted"/>
<reference evidence="2 3" key="1">
    <citation type="submission" date="2023-02" db="EMBL/GenBank/DDBJ databases">
        <title>LHISI_Scaffold_Assembly.</title>
        <authorList>
            <person name="Stuart O.P."/>
            <person name="Cleave R."/>
            <person name="Magrath M.J.L."/>
            <person name="Mikheyev A.S."/>
        </authorList>
    </citation>
    <scope>NUCLEOTIDE SEQUENCE [LARGE SCALE GENOMIC DNA]</scope>
    <source>
        <strain evidence="2">Daus_M_001</strain>
        <tissue evidence="2">Leg muscle</tissue>
    </source>
</reference>
<gene>
    <name evidence="2" type="ORF">PR048_022096</name>
</gene>
<accession>A0ABQ9H0A7</accession>
<name>A0ABQ9H0A7_9NEOP</name>
<dbReference type="InterPro" id="IPR004875">
    <property type="entry name" value="DDE_SF_endonuclease_dom"/>
</dbReference>
<protein>
    <recommendedName>
        <fullName evidence="1">DDE-1 domain-containing protein</fullName>
    </recommendedName>
</protein>
<organism evidence="2 3">
    <name type="scientific">Dryococelus australis</name>
    <dbReference type="NCBI Taxonomy" id="614101"/>
    <lineage>
        <taxon>Eukaryota</taxon>
        <taxon>Metazoa</taxon>
        <taxon>Ecdysozoa</taxon>
        <taxon>Arthropoda</taxon>
        <taxon>Hexapoda</taxon>
        <taxon>Insecta</taxon>
        <taxon>Pterygota</taxon>
        <taxon>Neoptera</taxon>
        <taxon>Polyneoptera</taxon>
        <taxon>Phasmatodea</taxon>
        <taxon>Verophasmatodea</taxon>
        <taxon>Anareolatae</taxon>
        <taxon>Phasmatidae</taxon>
        <taxon>Eurycanthinae</taxon>
        <taxon>Dryococelus</taxon>
    </lineage>
</organism>
<dbReference type="EMBL" id="JARBHB010000008">
    <property type="protein sequence ID" value="KAJ8877641.1"/>
    <property type="molecule type" value="Genomic_DNA"/>
</dbReference>
<evidence type="ECO:0000313" key="3">
    <source>
        <dbReference type="Proteomes" id="UP001159363"/>
    </source>
</evidence>
<dbReference type="Pfam" id="PF03184">
    <property type="entry name" value="DDE_1"/>
    <property type="match status" value="1"/>
</dbReference>
<keyword evidence="3" id="KW-1185">Reference proteome</keyword>
<evidence type="ECO:0000259" key="1">
    <source>
        <dbReference type="Pfam" id="PF03184"/>
    </source>
</evidence>
<sequence length="127" mass="14012">MDEIDIQTTTNKPPRILSVCGKKLVGIILSAESGTLNTVICCCNTVGAFIPPFLIFVRKLMQDRLLDDAPPEAQATCTGNGLSNGGAFLQWLHFFVEHVCPNNKKKILPLLVNHESHKYYPALQFAT</sequence>
<feature type="domain" description="DDE-1" evidence="1">
    <location>
        <begin position="38"/>
        <end position="118"/>
    </location>
</feature>
<evidence type="ECO:0000313" key="2">
    <source>
        <dbReference type="EMBL" id="KAJ8877641.1"/>
    </source>
</evidence>
<dbReference type="Proteomes" id="UP001159363">
    <property type="component" value="Chromosome 7"/>
</dbReference>
<comment type="caution">
    <text evidence="2">The sequence shown here is derived from an EMBL/GenBank/DDBJ whole genome shotgun (WGS) entry which is preliminary data.</text>
</comment>